<reference evidence="14 15" key="1">
    <citation type="journal article" date="2007" name="Nature">
        <title>Evolution of genes and genomes on the Drosophila phylogeny.</title>
        <authorList>
            <consortium name="Drosophila 12 Genomes Consortium"/>
            <person name="Clark A.G."/>
            <person name="Eisen M.B."/>
            <person name="Smith D.R."/>
            <person name="Bergman C.M."/>
            <person name="Oliver B."/>
            <person name="Markow T.A."/>
            <person name="Kaufman T.C."/>
            <person name="Kellis M."/>
            <person name="Gelbart W."/>
            <person name="Iyer V.N."/>
            <person name="Pollard D.A."/>
            <person name="Sackton T.B."/>
            <person name="Larracuente A.M."/>
            <person name="Singh N.D."/>
            <person name="Abad J.P."/>
            <person name="Abt D.N."/>
            <person name="Adryan B."/>
            <person name="Aguade M."/>
            <person name="Akashi H."/>
            <person name="Anderson W.W."/>
            <person name="Aquadro C.F."/>
            <person name="Ardell D.H."/>
            <person name="Arguello R."/>
            <person name="Artieri C.G."/>
            <person name="Barbash D.A."/>
            <person name="Barker D."/>
            <person name="Barsanti P."/>
            <person name="Batterham P."/>
            <person name="Batzoglou S."/>
            <person name="Begun D."/>
            <person name="Bhutkar A."/>
            <person name="Blanco E."/>
            <person name="Bosak S.A."/>
            <person name="Bradley R.K."/>
            <person name="Brand A.D."/>
            <person name="Brent M.R."/>
            <person name="Brooks A.N."/>
            <person name="Brown R.H."/>
            <person name="Butlin R.K."/>
            <person name="Caggese C."/>
            <person name="Calvi B.R."/>
            <person name="Bernardo de Carvalho A."/>
            <person name="Caspi A."/>
            <person name="Castrezana S."/>
            <person name="Celniker S.E."/>
            <person name="Chang J.L."/>
            <person name="Chapple C."/>
            <person name="Chatterji S."/>
            <person name="Chinwalla A."/>
            <person name="Civetta A."/>
            <person name="Clifton S.W."/>
            <person name="Comeron J.M."/>
            <person name="Costello J.C."/>
            <person name="Coyne J.A."/>
            <person name="Daub J."/>
            <person name="David R.G."/>
            <person name="Delcher A.L."/>
            <person name="Delehaunty K."/>
            <person name="Do C.B."/>
            <person name="Ebling H."/>
            <person name="Edwards K."/>
            <person name="Eickbush T."/>
            <person name="Evans J.D."/>
            <person name="Filipski A."/>
            <person name="Findeiss S."/>
            <person name="Freyhult E."/>
            <person name="Fulton L."/>
            <person name="Fulton R."/>
            <person name="Garcia A.C."/>
            <person name="Gardiner A."/>
            <person name="Garfield D.A."/>
            <person name="Garvin B.E."/>
            <person name="Gibson G."/>
            <person name="Gilbert D."/>
            <person name="Gnerre S."/>
            <person name="Godfrey J."/>
            <person name="Good R."/>
            <person name="Gotea V."/>
            <person name="Gravely B."/>
            <person name="Greenberg A.J."/>
            <person name="Griffiths-Jones S."/>
            <person name="Gross S."/>
            <person name="Guigo R."/>
            <person name="Gustafson E.A."/>
            <person name="Haerty W."/>
            <person name="Hahn M.W."/>
            <person name="Halligan D.L."/>
            <person name="Halpern A.L."/>
            <person name="Halter G.M."/>
            <person name="Han M.V."/>
            <person name="Heger A."/>
            <person name="Hillier L."/>
            <person name="Hinrichs A.S."/>
            <person name="Holmes I."/>
            <person name="Hoskins R.A."/>
            <person name="Hubisz M.J."/>
            <person name="Hultmark D."/>
            <person name="Huntley M.A."/>
            <person name="Jaffe D.B."/>
            <person name="Jagadeeshan S."/>
            <person name="Jeck W.R."/>
            <person name="Johnson J."/>
            <person name="Jones C.D."/>
            <person name="Jordan W.C."/>
            <person name="Karpen G.H."/>
            <person name="Kataoka E."/>
            <person name="Keightley P.D."/>
            <person name="Kheradpour P."/>
            <person name="Kirkness E.F."/>
            <person name="Koerich L.B."/>
            <person name="Kristiansen K."/>
            <person name="Kudrna D."/>
            <person name="Kulathinal R.J."/>
            <person name="Kumar S."/>
            <person name="Kwok R."/>
            <person name="Lander E."/>
            <person name="Langley C.H."/>
            <person name="Lapoint R."/>
            <person name="Lazzaro B.P."/>
            <person name="Lee S.J."/>
            <person name="Levesque L."/>
            <person name="Li R."/>
            <person name="Lin C.F."/>
            <person name="Lin M.F."/>
            <person name="Lindblad-Toh K."/>
            <person name="Llopart A."/>
            <person name="Long M."/>
            <person name="Low L."/>
            <person name="Lozovsky E."/>
            <person name="Lu J."/>
            <person name="Luo M."/>
            <person name="Machado C.A."/>
            <person name="Makalowski W."/>
            <person name="Marzo M."/>
            <person name="Matsuda M."/>
            <person name="Matzkin L."/>
            <person name="McAllister B."/>
            <person name="McBride C.S."/>
            <person name="McKernan B."/>
            <person name="McKernan K."/>
            <person name="Mendez-Lago M."/>
            <person name="Minx P."/>
            <person name="Mollenhauer M.U."/>
            <person name="Montooth K."/>
            <person name="Mount S.M."/>
            <person name="Mu X."/>
            <person name="Myers E."/>
            <person name="Negre B."/>
            <person name="Newfeld S."/>
            <person name="Nielsen R."/>
            <person name="Noor M.A."/>
            <person name="O'Grady P."/>
            <person name="Pachter L."/>
            <person name="Papaceit M."/>
            <person name="Parisi M.J."/>
            <person name="Parisi M."/>
            <person name="Parts L."/>
            <person name="Pedersen J.S."/>
            <person name="Pesole G."/>
            <person name="Phillippy A.M."/>
            <person name="Ponting C.P."/>
            <person name="Pop M."/>
            <person name="Porcelli D."/>
            <person name="Powell J.R."/>
            <person name="Prohaska S."/>
            <person name="Pruitt K."/>
            <person name="Puig M."/>
            <person name="Quesneville H."/>
            <person name="Ram K.R."/>
            <person name="Rand D."/>
            <person name="Rasmussen M.D."/>
            <person name="Reed L.K."/>
            <person name="Reenan R."/>
            <person name="Reily A."/>
            <person name="Remington K.A."/>
            <person name="Rieger T.T."/>
            <person name="Ritchie M.G."/>
            <person name="Robin C."/>
            <person name="Rogers Y.H."/>
            <person name="Rohde C."/>
            <person name="Rozas J."/>
            <person name="Rubenfield M.J."/>
            <person name="Ruiz A."/>
            <person name="Russo S."/>
            <person name="Salzberg S.L."/>
            <person name="Sanchez-Gracia A."/>
            <person name="Saranga D.J."/>
            <person name="Sato H."/>
            <person name="Schaeffer S.W."/>
            <person name="Schatz M.C."/>
            <person name="Schlenke T."/>
            <person name="Schwartz R."/>
            <person name="Segarra C."/>
            <person name="Singh R.S."/>
            <person name="Sirot L."/>
            <person name="Sirota M."/>
            <person name="Sisneros N.B."/>
            <person name="Smith C.D."/>
            <person name="Smith T.F."/>
            <person name="Spieth J."/>
            <person name="Stage D.E."/>
            <person name="Stark A."/>
            <person name="Stephan W."/>
            <person name="Strausberg R.L."/>
            <person name="Strempel S."/>
            <person name="Sturgill D."/>
            <person name="Sutton G."/>
            <person name="Sutton G.G."/>
            <person name="Tao W."/>
            <person name="Teichmann S."/>
            <person name="Tobari Y.N."/>
            <person name="Tomimura Y."/>
            <person name="Tsolas J.M."/>
            <person name="Valente V.L."/>
            <person name="Venter E."/>
            <person name="Venter J.C."/>
            <person name="Vicario S."/>
            <person name="Vieira F.G."/>
            <person name="Vilella A.J."/>
            <person name="Villasante A."/>
            <person name="Walenz B."/>
            <person name="Wang J."/>
            <person name="Wasserman M."/>
            <person name="Watts T."/>
            <person name="Wilson D."/>
            <person name="Wilson R.K."/>
            <person name="Wing R.A."/>
            <person name="Wolfner M.F."/>
            <person name="Wong A."/>
            <person name="Wong G.K."/>
            <person name="Wu C.I."/>
            <person name="Wu G."/>
            <person name="Yamamoto D."/>
            <person name="Yang H.P."/>
            <person name="Yang S.P."/>
            <person name="Yorke J.A."/>
            <person name="Yoshida K."/>
            <person name="Zdobnov E."/>
            <person name="Zhang P."/>
            <person name="Zhang Y."/>
            <person name="Zimin A.V."/>
            <person name="Baldwin J."/>
            <person name="Abdouelleil A."/>
            <person name="Abdulkadir J."/>
            <person name="Abebe A."/>
            <person name="Abera B."/>
            <person name="Abreu J."/>
            <person name="Acer S.C."/>
            <person name="Aftuck L."/>
            <person name="Alexander A."/>
            <person name="An P."/>
            <person name="Anderson E."/>
            <person name="Anderson S."/>
            <person name="Arachi H."/>
            <person name="Azer M."/>
            <person name="Bachantsang P."/>
            <person name="Barry A."/>
            <person name="Bayul T."/>
            <person name="Berlin A."/>
            <person name="Bessette D."/>
            <person name="Bloom T."/>
            <person name="Blye J."/>
            <person name="Boguslavskiy L."/>
            <person name="Bonnet C."/>
            <person name="Boukhgalter B."/>
            <person name="Bourzgui I."/>
            <person name="Brown A."/>
            <person name="Cahill P."/>
            <person name="Channer S."/>
            <person name="Cheshatsang Y."/>
            <person name="Chuda L."/>
            <person name="Citroen M."/>
            <person name="Collymore A."/>
            <person name="Cooke P."/>
            <person name="Costello M."/>
            <person name="D'Aco K."/>
            <person name="Daza R."/>
            <person name="De Haan G."/>
            <person name="DeGray S."/>
            <person name="DeMaso C."/>
            <person name="Dhargay N."/>
            <person name="Dooley K."/>
            <person name="Dooley E."/>
            <person name="Doricent M."/>
            <person name="Dorje P."/>
            <person name="Dorjee K."/>
            <person name="Dupes A."/>
            <person name="Elong R."/>
            <person name="Falk J."/>
            <person name="Farina A."/>
            <person name="Faro S."/>
            <person name="Ferguson D."/>
            <person name="Fisher S."/>
            <person name="Foley C.D."/>
            <person name="Franke A."/>
            <person name="Friedrich D."/>
            <person name="Gadbois L."/>
            <person name="Gearin G."/>
            <person name="Gearin C.R."/>
            <person name="Giannoukos G."/>
            <person name="Goode T."/>
            <person name="Graham J."/>
            <person name="Grandbois E."/>
            <person name="Grewal S."/>
            <person name="Gyaltsen K."/>
            <person name="Hafez N."/>
            <person name="Hagos B."/>
            <person name="Hall J."/>
            <person name="Henson C."/>
            <person name="Hollinger A."/>
            <person name="Honan T."/>
            <person name="Huard M.D."/>
            <person name="Hughes L."/>
            <person name="Hurhula B."/>
            <person name="Husby M.E."/>
            <person name="Kamat A."/>
            <person name="Kanga B."/>
            <person name="Kashin S."/>
            <person name="Khazanovich D."/>
            <person name="Kisner P."/>
            <person name="Lance K."/>
            <person name="Lara M."/>
            <person name="Lee W."/>
            <person name="Lennon N."/>
            <person name="Letendre F."/>
            <person name="LeVine R."/>
            <person name="Lipovsky A."/>
            <person name="Liu X."/>
            <person name="Liu J."/>
            <person name="Liu S."/>
            <person name="Lokyitsang T."/>
            <person name="Lokyitsang Y."/>
            <person name="Lubonja R."/>
            <person name="Lui A."/>
            <person name="MacDonald P."/>
            <person name="Magnisalis V."/>
            <person name="Maru K."/>
            <person name="Matthews C."/>
            <person name="McCusker W."/>
            <person name="McDonough S."/>
            <person name="Mehta T."/>
            <person name="Meldrim J."/>
            <person name="Meneus L."/>
            <person name="Mihai O."/>
            <person name="Mihalev A."/>
            <person name="Mihova T."/>
            <person name="Mittelman R."/>
            <person name="Mlenga V."/>
            <person name="Montmayeur A."/>
            <person name="Mulrain L."/>
            <person name="Navidi A."/>
            <person name="Naylor J."/>
            <person name="Negash T."/>
            <person name="Nguyen T."/>
            <person name="Nguyen N."/>
            <person name="Nicol R."/>
            <person name="Norbu C."/>
            <person name="Norbu N."/>
            <person name="Novod N."/>
            <person name="O'Neill B."/>
            <person name="Osman S."/>
            <person name="Markiewicz E."/>
            <person name="Oyono O.L."/>
            <person name="Patti C."/>
            <person name="Phunkhang P."/>
            <person name="Pierre F."/>
            <person name="Priest M."/>
            <person name="Raghuraman S."/>
            <person name="Rege F."/>
            <person name="Reyes R."/>
            <person name="Rise C."/>
            <person name="Rogov P."/>
            <person name="Ross K."/>
            <person name="Ryan E."/>
            <person name="Settipalli S."/>
            <person name="Shea T."/>
            <person name="Sherpa N."/>
            <person name="Shi L."/>
            <person name="Shih D."/>
            <person name="Sparrow T."/>
            <person name="Spaulding J."/>
            <person name="Stalker J."/>
            <person name="Stange-Thomann N."/>
            <person name="Stavropoulos S."/>
            <person name="Stone C."/>
            <person name="Strader C."/>
            <person name="Tesfaye S."/>
            <person name="Thomson T."/>
            <person name="Thoulutsang Y."/>
            <person name="Thoulutsang D."/>
            <person name="Topham K."/>
            <person name="Topping I."/>
            <person name="Tsamla T."/>
            <person name="Vassiliev H."/>
            <person name="Vo A."/>
            <person name="Wangchuk T."/>
            <person name="Wangdi T."/>
            <person name="Weiand M."/>
            <person name="Wilkinson J."/>
            <person name="Wilson A."/>
            <person name="Yadav S."/>
            <person name="Young G."/>
            <person name="Yu Q."/>
            <person name="Zembek L."/>
            <person name="Zhong D."/>
            <person name="Zimmer A."/>
            <person name="Zwirko Z."/>
            <person name="Jaffe D.B."/>
            <person name="Alvarez P."/>
            <person name="Brockman W."/>
            <person name="Butler J."/>
            <person name="Chin C."/>
            <person name="Gnerre S."/>
            <person name="Grabherr M."/>
            <person name="Kleber M."/>
            <person name="Mauceli E."/>
            <person name="MacCallum I."/>
        </authorList>
    </citation>
    <scope>NUCLEOTIDE SEQUENCE [LARGE SCALE GENOMIC DNA]</scope>
    <source>
        <strain evidence="15">Tucson 14024-0371.13</strain>
    </source>
</reference>
<feature type="domain" description="C2H2-type" evidence="13">
    <location>
        <begin position="146"/>
        <end position="168"/>
    </location>
</feature>
<dbReference type="GO" id="GO:0000978">
    <property type="term" value="F:RNA polymerase II cis-regulatory region sequence-specific DNA binding"/>
    <property type="evidence" value="ECO:0007669"/>
    <property type="project" value="TreeGrafter"/>
</dbReference>
<feature type="compositionally biased region" description="Low complexity" evidence="12">
    <location>
        <begin position="294"/>
        <end position="306"/>
    </location>
</feature>
<evidence type="ECO:0000256" key="4">
    <source>
        <dbReference type="ARBA" id="ARBA00022771"/>
    </source>
</evidence>
<evidence type="ECO:0000313" key="15">
    <source>
        <dbReference type="Proteomes" id="UP000007801"/>
    </source>
</evidence>
<evidence type="ECO:0000256" key="11">
    <source>
        <dbReference type="PROSITE-ProRule" id="PRU00042"/>
    </source>
</evidence>
<dbReference type="GO" id="GO:0007417">
    <property type="term" value="P:central nervous system development"/>
    <property type="evidence" value="ECO:0007669"/>
    <property type="project" value="UniProtKB-ARBA"/>
</dbReference>
<keyword evidence="8" id="KW-0804">Transcription</keyword>
<dbReference type="SMR" id="B3M8H7"/>
<dbReference type="InterPro" id="IPR036236">
    <property type="entry name" value="Znf_C2H2_sf"/>
</dbReference>
<evidence type="ECO:0000256" key="10">
    <source>
        <dbReference type="ARBA" id="ARBA00037948"/>
    </source>
</evidence>
<keyword evidence="15" id="KW-1185">Reference proteome</keyword>
<evidence type="ECO:0000256" key="12">
    <source>
        <dbReference type="SAM" id="MobiDB-lite"/>
    </source>
</evidence>
<keyword evidence="4 11" id="KW-0863">Zinc-finger</keyword>
<dbReference type="GO" id="GO:0060562">
    <property type="term" value="P:epithelial tube morphogenesis"/>
    <property type="evidence" value="ECO:0007669"/>
    <property type="project" value="UniProtKB-ARBA"/>
</dbReference>
<dbReference type="SUPFAM" id="SSF57667">
    <property type="entry name" value="beta-beta-alpha zinc fingers"/>
    <property type="match status" value="3"/>
</dbReference>
<dbReference type="PANTHER" id="PTHR24388">
    <property type="entry name" value="ZINC FINGER PROTEIN"/>
    <property type="match status" value="1"/>
</dbReference>
<protein>
    <submittedName>
        <fullName evidence="14">Uncharacterized protein, isoform A</fullName>
    </submittedName>
</protein>
<feature type="compositionally biased region" description="Low complexity" evidence="12">
    <location>
        <begin position="56"/>
        <end position="68"/>
    </location>
</feature>
<organism evidence="14 15">
    <name type="scientific">Drosophila ananassae</name>
    <name type="common">Fruit fly</name>
    <dbReference type="NCBI Taxonomy" id="7217"/>
    <lineage>
        <taxon>Eukaryota</taxon>
        <taxon>Metazoa</taxon>
        <taxon>Ecdysozoa</taxon>
        <taxon>Arthropoda</taxon>
        <taxon>Hexapoda</taxon>
        <taxon>Insecta</taxon>
        <taxon>Pterygota</taxon>
        <taxon>Neoptera</taxon>
        <taxon>Endopterygota</taxon>
        <taxon>Diptera</taxon>
        <taxon>Brachycera</taxon>
        <taxon>Muscomorpha</taxon>
        <taxon>Ephydroidea</taxon>
        <taxon>Drosophilidae</taxon>
        <taxon>Drosophila</taxon>
        <taxon>Sophophora</taxon>
    </lineage>
</organism>
<feature type="region of interest" description="Disordered" evidence="12">
    <location>
        <begin position="1"/>
        <end position="21"/>
    </location>
</feature>
<gene>
    <name evidence="14" type="primary">Dana\GF25038</name>
    <name evidence="14" type="synonym">dana_GLEANR_9718</name>
    <name evidence="14" type="ORF">GF25038</name>
</gene>
<evidence type="ECO:0000256" key="3">
    <source>
        <dbReference type="ARBA" id="ARBA00022737"/>
    </source>
</evidence>
<dbReference type="GO" id="GO:0005634">
    <property type="term" value="C:nucleus"/>
    <property type="evidence" value="ECO:0007669"/>
    <property type="project" value="UniProtKB-SubCell"/>
</dbReference>
<dbReference type="SMART" id="SM00355">
    <property type="entry name" value="ZnF_C2H2"/>
    <property type="match status" value="5"/>
</dbReference>
<feature type="domain" description="C2H2-type" evidence="13">
    <location>
        <begin position="203"/>
        <end position="230"/>
    </location>
</feature>
<dbReference type="PANTHER" id="PTHR24388:SF100">
    <property type="entry name" value="ZINC FINGER PROTEIN 423"/>
    <property type="match status" value="1"/>
</dbReference>
<dbReference type="InterPro" id="IPR013087">
    <property type="entry name" value="Znf_C2H2_type"/>
</dbReference>
<dbReference type="InParanoid" id="B3M8H7"/>
<feature type="region of interest" description="Disordered" evidence="12">
    <location>
        <begin position="285"/>
        <end position="306"/>
    </location>
</feature>
<comment type="similarity">
    <text evidence="10">Belongs to the snail C2H2-type zinc-finger protein family.</text>
</comment>
<sequence length="476" mass="51764">MEISLPLAGRPPTHDAMTKDQQATPIPEELYNLTQLADVTLAAGPLITDSEAKPPNSLYAASSTSSSLSDDDYNYLCHYSHKVFDRRKVRRCTISDSNSCTSSSSSVCQSGEDHLGQGAREQDALEQQQAGDGGALSSSSLLEDEHICPECGKKYSTSSNLARHRQTHRSIMDKKARHCPHCEKVYVSMPAYSMHVRTHNQGCECQFCGKRFSRPWLLQGHIRTHTGEKPFKCNVCEKAFADKSNLRAHIQTHSNTKPHTCSRCGKAFALKSYLYKHEESSCMKNRSGVTAPASSGSGSLGSRTLTSPKRYQQDANATGLGAGSPAPVCAAPDSAKSTLANKLMQKEKERRQAALAYQGFLATPEVPSGFSQGAGSIAAQESDYDHFKRINVIQPTVLPHRNIFTDLHTNPHMPLALPLPLPYHYPPHATAPDMAKGGGGISGSQEQPVDFSPKNNFSHSAKTSPFELTGNYAMVA</sequence>
<keyword evidence="9" id="KW-0539">Nucleus</keyword>
<evidence type="ECO:0000313" key="14">
    <source>
        <dbReference type="EMBL" id="EDV38912.2"/>
    </source>
</evidence>
<dbReference type="Pfam" id="PF00096">
    <property type="entry name" value="zf-C2H2"/>
    <property type="match status" value="3"/>
</dbReference>
<keyword evidence="2" id="KW-0479">Metal-binding</keyword>
<evidence type="ECO:0000256" key="9">
    <source>
        <dbReference type="ARBA" id="ARBA00023242"/>
    </source>
</evidence>
<dbReference type="Proteomes" id="UP000007801">
    <property type="component" value="Unassembled WGS sequence"/>
</dbReference>
<dbReference type="GO" id="GO:0055059">
    <property type="term" value="P:asymmetric neuroblast division"/>
    <property type="evidence" value="ECO:0007669"/>
    <property type="project" value="UniProtKB-ARBA"/>
</dbReference>
<dbReference type="HOGENOM" id="CLU_026184_1_0_1"/>
<feature type="domain" description="C2H2-type" evidence="13">
    <location>
        <begin position="259"/>
        <end position="287"/>
    </location>
</feature>
<feature type="compositionally biased region" description="Low complexity" evidence="12">
    <location>
        <begin position="95"/>
        <end position="110"/>
    </location>
</feature>
<comment type="subcellular location">
    <subcellularLocation>
        <location evidence="1">Nucleus</location>
    </subcellularLocation>
</comment>
<dbReference type="PROSITE" id="PS50157">
    <property type="entry name" value="ZINC_FINGER_C2H2_2"/>
    <property type="match status" value="4"/>
</dbReference>
<dbReference type="GO" id="GO:0045944">
    <property type="term" value="P:positive regulation of transcription by RNA polymerase II"/>
    <property type="evidence" value="ECO:0007669"/>
    <property type="project" value="UniProtKB-ARBA"/>
</dbReference>
<dbReference type="FunFam" id="3.30.160.60:FF:000043">
    <property type="entry name" value="Scratch family zinc finger 2"/>
    <property type="match status" value="1"/>
</dbReference>
<dbReference type="PROSITE" id="PS00028">
    <property type="entry name" value="ZINC_FINGER_C2H2_1"/>
    <property type="match status" value="3"/>
</dbReference>
<dbReference type="Gene3D" id="3.30.160.60">
    <property type="entry name" value="Classic Zinc Finger"/>
    <property type="match status" value="4"/>
</dbReference>
<dbReference type="FunFam" id="3.30.160.60:FF:000130">
    <property type="entry name" value="Spalt-like transcription factor 4"/>
    <property type="match status" value="1"/>
</dbReference>
<dbReference type="AlphaFoldDB" id="B3M8H7"/>
<evidence type="ECO:0000256" key="1">
    <source>
        <dbReference type="ARBA" id="ARBA00004123"/>
    </source>
</evidence>
<dbReference type="FunFam" id="3.30.160.60:FF:000207">
    <property type="entry name" value="zinc finger protein SNAI2"/>
    <property type="match status" value="1"/>
</dbReference>
<evidence type="ECO:0000256" key="5">
    <source>
        <dbReference type="ARBA" id="ARBA00022833"/>
    </source>
</evidence>
<dbReference type="EMBL" id="CH902618">
    <property type="protein sequence ID" value="EDV38912.2"/>
    <property type="molecule type" value="Genomic_DNA"/>
</dbReference>
<accession>B3M8H7</accession>
<feature type="domain" description="C2H2-type" evidence="13">
    <location>
        <begin position="231"/>
        <end position="258"/>
    </location>
</feature>
<dbReference type="GO" id="GO:0000981">
    <property type="term" value="F:DNA-binding transcription factor activity, RNA polymerase II-specific"/>
    <property type="evidence" value="ECO:0007669"/>
    <property type="project" value="TreeGrafter"/>
</dbReference>
<keyword evidence="7" id="KW-0238">DNA-binding</keyword>
<feature type="region of interest" description="Disordered" evidence="12">
    <location>
        <begin position="95"/>
        <end position="138"/>
    </location>
</feature>
<evidence type="ECO:0000256" key="6">
    <source>
        <dbReference type="ARBA" id="ARBA00023015"/>
    </source>
</evidence>
<keyword evidence="3" id="KW-0677">Repeat</keyword>
<keyword evidence="5" id="KW-0862">Zinc</keyword>
<keyword evidence="6" id="KW-0805">Transcription regulation</keyword>
<evidence type="ECO:0000259" key="13">
    <source>
        <dbReference type="PROSITE" id="PS50157"/>
    </source>
</evidence>
<feature type="region of interest" description="Disordered" evidence="12">
    <location>
        <begin position="48"/>
        <end position="68"/>
    </location>
</feature>
<dbReference type="InterPro" id="IPR050527">
    <property type="entry name" value="Snail/Krueppel_Znf"/>
</dbReference>
<name>B3M8H7_DROAN</name>
<dbReference type="GO" id="GO:0008270">
    <property type="term" value="F:zinc ion binding"/>
    <property type="evidence" value="ECO:0007669"/>
    <property type="project" value="UniProtKB-KW"/>
</dbReference>
<feature type="compositionally biased region" description="Basic and acidic residues" evidence="12">
    <location>
        <begin position="111"/>
        <end position="123"/>
    </location>
</feature>
<evidence type="ECO:0000256" key="7">
    <source>
        <dbReference type="ARBA" id="ARBA00023125"/>
    </source>
</evidence>
<dbReference type="OrthoDB" id="5428132at2759"/>
<evidence type="ECO:0000256" key="2">
    <source>
        <dbReference type="ARBA" id="ARBA00022723"/>
    </source>
</evidence>
<feature type="compositionally biased region" description="Low complexity" evidence="12">
    <location>
        <begin position="127"/>
        <end position="138"/>
    </location>
</feature>
<proteinExistence type="inferred from homology"/>
<dbReference type="GO" id="GO:2000177">
    <property type="term" value="P:regulation of neural precursor cell proliferation"/>
    <property type="evidence" value="ECO:0007669"/>
    <property type="project" value="UniProtKB-ARBA"/>
</dbReference>
<dbReference type="STRING" id="7217.B3M8H7"/>
<evidence type="ECO:0000256" key="8">
    <source>
        <dbReference type="ARBA" id="ARBA00023163"/>
    </source>
</evidence>
<dbReference type="FunFam" id="3.30.160.60:FF:000322">
    <property type="entry name" value="GDNF-inducible zinc finger protein 1"/>
    <property type="match status" value="1"/>
</dbReference>